<keyword evidence="3" id="KW-0217">Developmental protein</keyword>
<dbReference type="SMART" id="SM00021">
    <property type="entry name" value="DAX"/>
    <property type="match status" value="1"/>
</dbReference>
<reference evidence="14" key="1">
    <citation type="journal article" date="2020" name="bioRxiv">
        <title>Chromosome-level reference genome of the European wasp spider Argiope bruennichi: a resource for studies on range expansion and evolutionary adaptation.</title>
        <authorList>
            <person name="Sheffer M.M."/>
            <person name="Hoppe A."/>
            <person name="Krehenwinkel H."/>
            <person name="Uhl G."/>
            <person name="Kuss A.W."/>
            <person name="Jensen L."/>
            <person name="Jensen C."/>
            <person name="Gillespie R.G."/>
            <person name="Hoff K.J."/>
            <person name="Prost S."/>
        </authorList>
    </citation>
    <scope>NUCLEOTIDE SEQUENCE</scope>
</reference>
<dbReference type="GO" id="GO:0060070">
    <property type="term" value="P:canonical Wnt signaling pathway"/>
    <property type="evidence" value="ECO:0007669"/>
    <property type="project" value="TreeGrafter"/>
</dbReference>
<dbReference type="InterPro" id="IPR001715">
    <property type="entry name" value="CH_dom"/>
</dbReference>
<keyword evidence="5 9" id="KW-0879">Wnt signaling pathway</keyword>
<dbReference type="Pfam" id="PF00778">
    <property type="entry name" value="DIX"/>
    <property type="match status" value="1"/>
</dbReference>
<keyword evidence="4" id="KW-0963">Cytoplasm</keyword>
<dbReference type="InterPro" id="IPR001158">
    <property type="entry name" value="DIX"/>
</dbReference>
<dbReference type="PROSITE" id="PS50841">
    <property type="entry name" value="DIX"/>
    <property type="match status" value="1"/>
</dbReference>
<comment type="caution">
    <text evidence="14">The sequence shown here is derived from an EMBL/GenBank/DDBJ whole genome shotgun (WGS) entry which is preliminary data.</text>
</comment>
<evidence type="ECO:0000313" key="14">
    <source>
        <dbReference type="EMBL" id="KAF8774167.1"/>
    </source>
</evidence>
<keyword evidence="7 10" id="KW-0175">Coiled coil</keyword>
<dbReference type="OrthoDB" id="10007451at2759"/>
<feature type="coiled-coil region" evidence="10">
    <location>
        <begin position="178"/>
        <end position="245"/>
    </location>
</feature>
<dbReference type="InterPro" id="IPR015506">
    <property type="entry name" value="Dsh/Dvl-rel"/>
</dbReference>
<evidence type="ECO:0000256" key="6">
    <source>
        <dbReference type="ARBA" id="ARBA00022949"/>
    </source>
</evidence>
<dbReference type="EMBL" id="JABXBU010002227">
    <property type="protein sequence ID" value="KAF8774167.1"/>
    <property type="molecule type" value="Genomic_DNA"/>
</dbReference>
<dbReference type="GO" id="GO:0005829">
    <property type="term" value="C:cytosol"/>
    <property type="evidence" value="ECO:0007669"/>
    <property type="project" value="TreeGrafter"/>
</dbReference>
<dbReference type="SMART" id="SM00033">
    <property type="entry name" value="CH"/>
    <property type="match status" value="1"/>
</dbReference>
<evidence type="ECO:0000259" key="12">
    <source>
        <dbReference type="PROSITE" id="PS50021"/>
    </source>
</evidence>
<organism evidence="14 15">
    <name type="scientific">Argiope bruennichi</name>
    <name type="common">Wasp spider</name>
    <name type="synonym">Aranea bruennichi</name>
    <dbReference type="NCBI Taxonomy" id="94029"/>
    <lineage>
        <taxon>Eukaryota</taxon>
        <taxon>Metazoa</taxon>
        <taxon>Ecdysozoa</taxon>
        <taxon>Arthropoda</taxon>
        <taxon>Chelicerata</taxon>
        <taxon>Arachnida</taxon>
        <taxon>Araneae</taxon>
        <taxon>Araneomorphae</taxon>
        <taxon>Entelegynae</taxon>
        <taxon>Araneoidea</taxon>
        <taxon>Araneidae</taxon>
        <taxon>Argiope</taxon>
    </lineage>
</organism>
<feature type="compositionally biased region" description="Polar residues" evidence="11">
    <location>
        <begin position="146"/>
        <end position="165"/>
    </location>
</feature>
<dbReference type="PANTHER" id="PTHR10878:SF22">
    <property type="entry name" value="DIXIN"/>
    <property type="match status" value="1"/>
</dbReference>
<dbReference type="PROSITE" id="PS50021">
    <property type="entry name" value="CH"/>
    <property type="match status" value="1"/>
</dbReference>
<evidence type="ECO:0000256" key="9">
    <source>
        <dbReference type="PROSITE-ProRule" id="PRU00069"/>
    </source>
</evidence>
<dbReference type="FunFam" id="2.40.240.130:FF:000003">
    <property type="entry name" value="Dixin isoform 1"/>
    <property type="match status" value="1"/>
</dbReference>
<sequence>MTSSSWQEWTARLRAYVGWLNSQLRKEEGGVRKVSDLRNDLRDGVILAHLVASLGNDIVPGINTNPRTEAQAKENVDRLFRFLIRKGVPIHSLTPKEICDGDLKAIMRLVHAVASHYKPDTVLNPPRPIQRKEETKSIRKSCKVSPLQNPSNLMPQQPNSKSEPSSLNAGFFMSESFIEQLLLDVKEAKKQLFLLQETMRSERKTCNDPPNENLQDENVKLKKIIEEKEQEISKLKLLMSAQTKNFKYPYSVPPRIQREELQVVAEALGSLRRCFPANDPRQHTIDTVDQSLAALLERINALEMTSPATLAPSTVIRRSPTERETSPHLLRKPQGETSNGQPACDSNCTKVVYYMDKSLTPFRCTLNKRIGEATLRDFKLLFDRPGQYRYHFKTLDPEFGMVKEEVHNDDDILPGWDSKIVAWIEEECN</sequence>
<comment type="similarity">
    <text evidence="8">Belongs to the DIXDC1 family.</text>
</comment>
<evidence type="ECO:0000256" key="8">
    <source>
        <dbReference type="ARBA" id="ARBA00060765"/>
    </source>
</evidence>
<dbReference type="CDD" id="cd21213">
    <property type="entry name" value="CH_DIXDC1"/>
    <property type="match status" value="1"/>
</dbReference>
<dbReference type="Gene3D" id="1.10.418.10">
    <property type="entry name" value="Calponin-like domain"/>
    <property type="match status" value="1"/>
</dbReference>
<dbReference type="PANTHER" id="PTHR10878">
    <property type="entry name" value="SEGMENT POLARITY PROTEIN DISHEVELLED"/>
    <property type="match status" value="1"/>
</dbReference>
<name>A0A8T0EJV6_ARGBR</name>
<evidence type="ECO:0000256" key="1">
    <source>
        <dbReference type="ARBA" id="ARBA00004246"/>
    </source>
</evidence>
<dbReference type="SUPFAM" id="SSF47576">
    <property type="entry name" value="Calponin-homology domain, CH-domain"/>
    <property type="match status" value="1"/>
</dbReference>
<evidence type="ECO:0000256" key="7">
    <source>
        <dbReference type="ARBA" id="ARBA00023054"/>
    </source>
</evidence>
<dbReference type="Gene3D" id="2.40.240.130">
    <property type="match status" value="1"/>
</dbReference>
<dbReference type="Proteomes" id="UP000807504">
    <property type="component" value="Unassembled WGS sequence"/>
</dbReference>
<evidence type="ECO:0000256" key="3">
    <source>
        <dbReference type="ARBA" id="ARBA00022473"/>
    </source>
</evidence>
<dbReference type="Pfam" id="PF00307">
    <property type="entry name" value="CH"/>
    <property type="match status" value="1"/>
</dbReference>
<evidence type="ECO:0000256" key="11">
    <source>
        <dbReference type="SAM" id="MobiDB-lite"/>
    </source>
</evidence>
<keyword evidence="6" id="KW-0965">Cell junction</keyword>
<evidence type="ECO:0000256" key="5">
    <source>
        <dbReference type="ARBA" id="ARBA00022687"/>
    </source>
</evidence>
<dbReference type="InterPro" id="IPR038207">
    <property type="entry name" value="DIX_dom_sf"/>
</dbReference>
<evidence type="ECO:0000313" key="15">
    <source>
        <dbReference type="Proteomes" id="UP000807504"/>
    </source>
</evidence>
<feature type="region of interest" description="Disordered" evidence="11">
    <location>
        <begin position="310"/>
        <end position="342"/>
    </location>
</feature>
<dbReference type="InterPro" id="IPR036872">
    <property type="entry name" value="CH_dom_sf"/>
</dbReference>
<dbReference type="GO" id="GO:0005925">
    <property type="term" value="C:focal adhesion"/>
    <property type="evidence" value="ECO:0007669"/>
    <property type="project" value="UniProtKB-SubCell"/>
</dbReference>
<evidence type="ECO:0000259" key="13">
    <source>
        <dbReference type="PROSITE" id="PS50841"/>
    </source>
</evidence>
<protein>
    <submittedName>
        <fullName evidence="14">Dixin like protein</fullName>
    </submittedName>
</protein>
<evidence type="ECO:0000256" key="4">
    <source>
        <dbReference type="ARBA" id="ARBA00022490"/>
    </source>
</evidence>
<feature type="region of interest" description="Disordered" evidence="11">
    <location>
        <begin position="121"/>
        <end position="165"/>
    </location>
</feature>
<dbReference type="OMA" id="NHIFPLW"/>
<feature type="domain" description="DIX" evidence="13">
    <location>
        <begin position="346"/>
        <end position="428"/>
    </location>
</feature>
<dbReference type="SUPFAM" id="SSF54236">
    <property type="entry name" value="Ubiquitin-like"/>
    <property type="match status" value="1"/>
</dbReference>
<evidence type="ECO:0000256" key="2">
    <source>
        <dbReference type="ARBA" id="ARBA00004496"/>
    </source>
</evidence>
<reference evidence="14" key="2">
    <citation type="submission" date="2020-06" db="EMBL/GenBank/DDBJ databases">
        <authorList>
            <person name="Sheffer M."/>
        </authorList>
    </citation>
    <scope>NUCLEOTIDE SEQUENCE</scope>
</reference>
<feature type="domain" description="Calponin-homology (CH)" evidence="12">
    <location>
        <begin position="10"/>
        <end position="118"/>
    </location>
</feature>
<dbReference type="InterPro" id="IPR029071">
    <property type="entry name" value="Ubiquitin-like_domsf"/>
</dbReference>
<proteinExistence type="inferred from homology"/>
<gene>
    <name evidence="14" type="ORF">HNY73_016749</name>
</gene>
<comment type="subcellular location">
    <subcellularLocation>
        <location evidence="1">Cell junction</location>
        <location evidence="1">Focal adhesion</location>
    </subcellularLocation>
    <subcellularLocation>
        <location evidence="2">Cytoplasm</location>
    </subcellularLocation>
</comment>
<dbReference type="AlphaFoldDB" id="A0A8T0EJV6"/>
<accession>A0A8T0EJV6</accession>
<evidence type="ECO:0000256" key="10">
    <source>
        <dbReference type="SAM" id="Coils"/>
    </source>
</evidence>
<keyword evidence="15" id="KW-1185">Reference proteome</keyword>